<evidence type="ECO:0000256" key="7">
    <source>
        <dbReference type="SAM" id="MobiDB-lite"/>
    </source>
</evidence>
<dbReference type="Proteomes" id="UP000077002">
    <property type="component" value="Unassembled WGS sequence"/>
</dbReference>
<protein>
    <submittedName>
        <fullName evidence="9">Type I inositol 1,4,5-trisphosphate 5-phosphatase 2</fullName>
    </submittedName>
</protein>
<evidence type="ECO:0000256" key="1">
    <source>
        <dbReference type="ARBA" id="ARBA00004123"/>
    </source>
</evidence>
<keyword evidence="6" id="KW-0539">Nucleus</keyword>
<feature type="region of interest" description="Disordered" evidence="7">
    <location>
        <begin position="168"/>
        <end position="232"/>
    </location>
</feature>
<comment type="subcellular location">
    <subcellularLocation>
        <location evidence="1">Nucleus</location>
    </subcellularLocation>
</comment>
<evidence type="ECO:0000256" key="5">
    <source>
        <dbReference type="ARBA" id="ARBA00023163"/>
    </source>
</evidence>
<feature type="compositionally biased region" description="Low complexity" evidence="7">
    <location>
        <begin position="105"/>
        <end position="120"/>
    </location>
</feature>
<keyword evidence="10" id="KW-1185">Reference proteome</keyword>
<evidence type="ECO:0000256" key="6">
    <source>
        <dbReference type="ARBA" id="ARBA00023242"/>
    </source>
</evidence>
<dbReference type="InterPro" id="IPR007219">
    <property type="entry name" value="XnlR_reg_dom"/>
</dbReference>
<dbReference type="Pfam" id="PF04082">
    <property type="entry name" value="Fungal_trans"/>
    <property type="match status" value="1"/>
</dbReference>
<keyword evidence="3" id="KW-0805">Transcription regulation</keyword>
<proteinExistence type="predicted"/>
<dbReference type="AlphaFoldDB" id="A0A177ESN2"/>
<dbReference type="SUPFAM" id="SSF57701">
    <property type="entry name" value="Zn2/Cys6 DNA-binding domain"/>
    <property type="match status" value="1"/>
</dbReference>
<reference evidence="9 10" key="1">
    <citation type="submission" date="2016-03" db="EMBL/GenBank/DDBJ databases">
        <title>Draft genome sequence of the Fonsecaea monophora CBS 269.37.</title>
        <authorList>
            <person name="Bombassaro A."/>
            <person name="Vinicius W.A."/>
            <person name="De Hoog S."/>
            <person name="Sun J."/>
            <person name="Souza E.M."/>
            <person name="Raittz R.T."/>
            <person name="Costa F."/>
            <person name="Leao A.C."/>
            <person name="Tadra-Sfeir M.Z."/>
            <person name="Baura V."/>
            <person name="Balsanelli E."/>
            <person name="Pedrosa F.O."/>
            <person name="Moreno L.F."/>
            <person name="Steffens M.B."/>
            <person name="Xi L."/>
            <person name="Bocca A.L."/>
            <person name="Felipe M.S."/>
            <person name="Teixeira M."/>
            <person name="Telles Filho F.Q."/>
            <person name="Azevedo C.M."/>
            <person name="Gomes R."/>
            <person name="Vicente V.A."/>
        </authorList>
    </citation>
    <scope>NUCLEOTIDE SEQUENCE [LARGE SCALE GENOMIC DNA]</scope>
    <source>
        <strain evidence="9 10">CBS 269.37</strain>
    </source>
</reference>
<dbReference type="GeneID" id="34605877"/>
<dbReference type="CDD" id="cd00067">
    <property type="entry name" value="GAL4"/>
    <property type="match status" value="1"/>
</dbReference>
<dbReference type="GO" id="GO:0003677">
    <property type="term" value="F:DNA binding"/>
    <property type="evidence" value="ECO:0007669"/>
    <property type="project" value="UniProtKB-KW"/>
</dbReference>
<organism evidence="9 10">
    <name type="scientific">Fonsecaea monophora</name>
    <dbReference type="NCBI Taxonomy" id="254056"/>
    <lineage>
        <taxon>Eukaryota</taxon>
        <taxon>Fungi</taxon>
        <taxon>Dikarya</taxon>
        <taxon>Ascomycota</taxon>
        <taxon>Pezizomycotina</taxon>
        <taxon>Eurotiomycetes</taxon>
        <taxon>Chaetothyriomycetidae</taxon>
        <taxon>Chaetothyriales</taxon>
        <taxon>Herpotrichiellaceae</taxon>
        <taxon>Fonsecaea</taxon>
    </lineage>
</organism>
<dbReference type="PROSITE" id="PS50048">
    <property type="entry name" value="ZN2_CY6_FUNGAL_2"/>
    <property type="match status" value="1"/>
</dbReference>
<dbReference type="PROSITE" id="PS00463">
    <property type="entry name" value="ZN2_CY6_FUNGAL_1"/>
    <property type="match status" value="1"/>
</dbReference>
<dbReference type="InterPro" id="IPR001138">
    <property type="entry name" value="Zn2Cys6_DnaBD"/>
</dbReference>
<dbReference type="GO" id="GO:0008270">
    <property type="term" value="F:zinc ion binding"/>
    <property type="evidence" value="ECO:0007669"/>
    <property type="project" value="InterPro"/>
</dbReference>
<dbReference type="GO" id="GO:0005634">
    <property type="term" value="C:nucleus"/>
    <property type="evidence" value="ECO:0007669"/>
    <property type="project" value="UniProtKB-SubCell"/>
</dbReference>
<evidence type="ECO:0000256" key="2">
    <source>
        <dbReference type="ARBA" id="ARBA00022723"/>
    </source>
</evidence>
<dbReference type="Gene3D" id="4.10.240.10">
    <property type="entry name" value="Zn(2)-C6 fungal-type DNA-binding domain"/>
    <property type="match status" value="1"/>
</dbReference>
<dbReference type="PANTHER" id="PTHR46910">
    <property type="entry name" value="TRANSCRIPTION FACTOR PDR1"/>
    <property type="match status" value="1"/>
</dbReference>
<dbReference type="SMART" id="SM00066">
    <property type="entry name" value="GAL4"/>
    <property type="match status" value="1"/>
</dbReference>
<dbReference type="InterPro" id="IPR036864">
    <property type="entry name" value="Zn2-C6_fun-type_DNA-bd_sf"/>
</dbReference>
<evidence type="ECO:0000256" key="4">
    <source>
        <dbReference type="ARBA" id="ARBA00023125"/>
    </source>
</evidence>
<feature type="compositionally biased region" description="Polar residues" evidence="7">
    <location>
        <begin position="172"/>
        <end position="213"/>
    </location>
</feature>
<evidence type="ECO:0000259" key="8">
    <source>
        <dbReference type="PROSITE" id="PS50048"/>
    </source>
</evidence>
<feature type="compositionally biased region" description="Polar residues" evidence="7">
    <location>
        <begin position="126"/>
        <end position="138"/>
    </location>
</feature>
<dbReference type="RefSeq" id="XP_022506987.1">
    <property type="nucleotide sequence ID" value="XM_022660675.1"/>
</dbReference>
<dbReference type="PANTHER" id="PTHR46910:SF37">
    <property type="entry name" value="ZN(II)2CYS6 TRANSCRIPTION FACTOR (EUROFUNG)"/>
    <property type="match status" value="1"/>
</dbReference>
<comment type="caution">
    <text evidence="9">The sequence shown here is derived from an EMBL/GenBank/DDBJ whole genome shotgun (WGS) entry which is preliminary data.</text>
</comment>
<dbReference type="InterPro" id="IPR050987">
    <property type="entry name" value="AtrR-like"/>
</dbReference>
<evidence type="ECO:0000313" key="9">
    <source>
        <dbReference type="EMBL" id="OAG35035.1"/>
    </source>
</evidence>
<dbReference type="CDD" id="cd12148">
    <property type="entry name" value="fungal_TF_MHR"/>
    <property type="match status" value="1"/>
</dbReference>
<evidence type="ECO:0000256" key="3">
    <source>
        <dbReference type="ARBA" id="ARBA00023015"/>
    </source>
</evidence>
<dbReference type="GO" id="GO:0000981">
    <property type="term" value="F:DNA-binding transcription factor activity, RNA polymerase II-specific"/>
    <property type="evidence" value="ECO:0007669"/>
    <property type="project" value="InterPro"/>
</dbReference>
<keyword evidence="2" id="KW-0479">Metal-binding</keyword>
<evidence type="ECO:0000313" key="10">
    <source>
        <dbReference type="Proteomes" id="UP000077002"/>
    </source>
</evidence>
<gene>
    <name evidence="9" type="ORF">AYO21_10767</name>
</gene>
<feature type="region of interest" description="Disordered" evidence="7">
    <location>
        <begin position="100"/>
        <end position="138"/>
    </location>
</feature>
<dbReference type="GO" id="GO:0006351">
    <property type="term" value="P:DNA-templated transcription"/>
    <property type="evidence" value="ECO:0007669"/>
    <property type="project" value="InterPro"/>
</dbReference>
<keyword evidence="5" id="KW-0804">Transcription</keyword>
<dbReference type="Pfam" id="PF00172">
    <property type="entry name" value="Zn_clus"/>
    <property type="match status" value="1"/>
</dbReference>
<dbReference type="SMART" id="SM00906">
    <property type="entry name" value="Fungal_trans"/>
    <property type="match status" value="1"/>
</dbReference>
<feature type="domain" description="Zn(2)-C6 fungal-type" evidence="8">
    <location>
        <begin position="13"/>
        <end position="42"/>
    </location>
</feature>
<dbReference type="OrthoDB" id="4156250at2759"/>
<name>A0A177ESN2_9EURO</name>
<dbReference type="EMBL" id="LVKK01000131">
    <property type="protein sequence ID" value="OAG35035.1"/>
    <property type="molecule type" value="Genomic_DNA"/>
</dbReference>
<sequence>MPARPEIPKCSVACNYCRLKKAKCTGSRPCTNCVSHREQCVFPDKSSRRKTSHSQTFLERRIASLEQLLWQHEAPTRSTPAPSAPGPYVDEALERQPSPISIQPSARSESSSKSPSTCRSFAPPDSSDNTSPGVPTWVSNSADVAPSIFDIRDLAASEVNLSLADPVLNLDNEPNNGSTSAIAPTSCENLRQVPSPTRQDAGENTATSESSLVAENAGELRDGTPPSPMQEGDIQEHIGTITDRDSFGKVDIDNVVTGKASFLTICSPHGVEWICQQLGNSDFHHSASRLTVTITRSLKMTKPLSVERQPDPDYETALLWATGQFCDCLTTQNLSLTRYRLLAFFEDSIEHTLGLVPRQAFERRLQQHYSHPLPADSDPPWYSLRNTVFARQSWLYFENALAVLTNLLYMPSDITAVECTLLMALYCEAISAPSLEYMLLSTAVRLAYSKRLHLQPPSSCILSESEKVTRNWLLWVLYMYDKHVACRSGRPSMIRDDDINVALPTKAREDTSTDLGLLLASVRHAQISYAIERECYGTKFGLRSIEEICKTIERLDAELRSWYADLGQEYLLYTPKRPKVLHPRISHIHFLFLQHCFHGSMCVLHSAITQPWRSNQLQQSQRPEHVKQIQESCKTIAESSRVIVLNSQKFPIDATTPSWLVFYFPILATMNLFLNTVRSPNNPSAQSDITLIDIVAGTFARLDYASSGHLSISFPREVADYARTLVSKSREQHREPDSRQWTSDLDQLFNLDADMADPRAWEKYFVPYLTSRKMGYNTEKTEWPTFEINKAVKELIDQFFWQLDQQDPKVGDILADDIFAKTGQAEFGGHLYSGPEGKFALPPLLLSSQIRKSRENAWKVISSRRHEVLKVFSADLDGSDLLFIGHVAMGLRNGKSVAGEFTGRLRVENPTSSQPKLLLYQIWADSAPLVKALQGN</sequence>
<accession>A0A177ESN2</accession>
<keyword evidence="4" id="KW-0238">DNA-binding</keyword>